<sequence length="60" mass="6788">MPLGLYFSMNGSLAEFSCNELGLGLCWIFVRPHFSPSSMSRSPSQSTWYSRMASMEMSQQ</sequence>
<evidence type="ECO:0000313" key="1">
    <source>
        <dbReference type="EMBL" id="KAJ7380363.1"/>
    </source>
</evidence>
<keyword evidence="2" id="KW-1185">Reference proteome</keyword>
<gene>
    <name evidence="1" type="ORF">OS493_008815</name>
</gene>
<reference evidence="1" key="1">
    <citation type="submission" date="2023-01" db="EMBL/GenBank/DDBJ databases">
        <title>Genome assembly of the deep-sea coral Lophelia pertusa.</title>
        <authorList>
            <person name="Herrera S."/>
            <person name="Cordes E."/>
        </authorList>
    </citation>
    <scope>NUCLEOTIDE SEQUENCE</scope>
    <source>
        <strain evidence="1">USNM1676648</strain>
        <tissue evidence="1">Polyp</tissue>
    </source>
</reference>
<organism evidence="1 2">
    <name type="scientific">Desmophyllum pertusum</name>
    <dbReference type="NCBI Taxonomy" id="174260"/>
    <lineage>
        <taxon>Eukaryota</taxon>
        <taxon>Metazoa</taxon>
        <taxon>Cnidaria</taxon>
        <taxon>Anthozoa</taxon>
        <taxon>Hexacorallia</taxon>
        <taxon>Scleractinia</taxon>
        <taxon>Caryophylliina</taxon>
        <taxon>Caryophylliidae</taxon>
        <taxon>Desmophyllum</taxon>
    </lineage>
</organism>
<evidence type="ECO:0000313" key="2">
    <source>
        <dbReference type="Proteomes" id="UP001163046"/>
    </source>
</evidence>
<name>A0A9W9ZH35_9CNID</name>
<dbReference type="Proteomes" id="UP001163046">
    <property type="component" value="Unassembled WGS sequence"/>
</dbReference>
<proteinExistence type="predicted"/>
<accession>A0A9W9ZH35</accession>
<dbReference type="EMBL" id="MU826353">
    <property type="protein sequence ID" value="KAJ7380363.1"/>
    <property type="molecule type" value="Genomic_DNA"/>
</dbReference>
<protein>
    <submittedName>
        <fullName evidence="1">Uncharacterized protein</fullName>
    </submittedName>
</protein>
<comment type="caution">
    <text evidence="1">The sequence shown here is derived from an EMBL/GenBank/DDBJ whole genome shotgun (WGS) entry which is preliminary data.</text>
</comment>
<dbReference type="AlphaFoldDB" id="A0A9W9ZH35"/>